<dbReference type="EMBL" id="JBGFFE010000012">
    <property type="protein sequence ID" value="MEY8763882.1"/>
    <property type="molecule type" value="Genomic_DNA"/>
</dbReference>
<sequence length="153" mass="18046">MKLNERKADYFAARMLLGDVYRYYYSLENDKFINKIVRCMNVFKAPYKAVLIQLYEDAIDVFNDIGLKRLVIENFDKKPENLIELFEKLELDTDLVKPSNIISFGGLDKKIELLSKKEPDVDYHKDNLKFLNKLKDLMKGEFNNGIDSDRKIH</sequence>
<gene>
    <name evidence="1" type="ORF">AB8S09_09560</name>
</gene>
<dbReference type="Proteomes" id="UP001565220">
    <property type="component" value="Unassembled WGS sequence"/>
</dbReference>
<evidence type="ECO:0000313" key="1">
    <source>
        <dbReference type="EMBL" id="MEY8763882.1"/>
    </source>
</evidence>
<evidence type="ECO:0000313" key="2">
    <source>
        <dbReference type="Proteomes" id="UP001565220"/>
    </source>
</evidence>
<organism evidence="1 2">
    <name type="scientific">Clostridium lapidicellarium</name>
    <dbReference type="NCBI Taxonomy" id="3240931"/>
    <lineage>
        <taxon>Bacteria</taxon>
        <taxon>Bacillati</taxon>
        <taxon>Bacillota</taxon>
        <taxon>Clostridia</taxon>
        <taxon>Eubacteriales</taxon>
        <taxon>Clostridiaceae</taxon>
        <taxon>Clostridium</taxon>
    </lineage>
</organism>
<dbReference type="RefSeq" id="WP_294182742.1">
    <property type="nucleotide sequence ID" value="NZ_JBGFFE010000012.1"/>
</dbReference>
<proteinExistence type="predicted"/>
<accession>A0ABV4DXB2</accession>
<protein>
    <submittedName>
        <fullName evidence="1">Uncharacterized protein</fullName>
    </submittedName>
</protein>
<reference evidence="1 2" key="1">
    <citation type="submission" date="2024-08" db="EMBL/GenBank/DDBJ databases">
        <title>Clostridium lapicellarii sp. nov., and Clostridium renhuaiense sp. nov., two species isolated from the mud in a fermentation cellar used for producing sauce-flavour Chinese liquors.</title>
        <authorList>
            <person name="Yang F."/>
            <person name="Wang H."/>
            <person name="Chen L.Q."/>
            <person name="Zhou N."/>
            <person name="Lu J.J."/>
            <person name="Pu X.X."/>
            <person name="Wan B."/>
            <person name="Wang L."/>
            <person name="Liu S.J."/>
        </authorList>
    </citation>
    <scope>NUCLEOTIDE SEQUENCE [LARGE SCALE GENOMIC DNA]</scope>
    <source>
        <strain evidence="1 2">MT-113</strain>
    </source>
</reference>
<keyword evidence="2" id="KW-1185">Reference proteome</keyword>
<comment type="caution">
    <text evidence="1">The sequence shown here is derived from an EMBL/GenBank/DDBJ whole genome shotgun (WGS) entry which is preliminary data.</text>
</comment>
<name>A0ABV4DXB2_9CLOT</name>